<dbReference type="Gene3D" id="3.40.50.300">
    <property type="entry name" value="P-loop containing nucleotide triphosphate hydrolases"/>
    <property type="match status" value="1"/>
</dbReference>
<keyword evidence="4" id="KW-0460">Magnesium</keyword>
<dbReference type="InterPro" id="IPR006689">
    <property type="entry name" value="Small_GTPase_ARF/SAR"/>
</dbReference>
<evidence type="ECO:0000256" key="4">
    <source>
        <dbReference type="PIRSR" id="PIRSR606689-2"/>
    </source>
</evidence>
<accession>A0A673H7Q5</accession>
<evidence type="ECO:0000313" key="5">
    <source>
        <dbReference type="Ensembl" id="ENSSRHP00000021837.1"/>
    </source>
</evidence>
<dbReference type="GO" id="GO:0005525">
    <property type="term" value="F:GTP binding"/>
    <property type="evidence" value="ECO:0007669"/>
    <property type="project" value="UniProtKB-KW"/>
</dbReference>
<keyword evidence="1 3" id="KW-0547">Nucleotide-binding</keyword>
<dbReference type="InterPro" id="IPR027417">
    <property type="entry name" value="P-loop_NTPase"/>
</dbReference>
<dbReference type="GO" id="GO:0046872">
    <property type="term" value="F:metal ion binding"/>
    <property type="evidence" value="ECO:0007669"/>
    <property type="project" value="UniProtKB-KW"/>
</dbReference>
<dbReference type="AlphaFoldDB" id="A0A673H7Q5"/>
<name>A0A673H7Q5_9TELE</name>
<dbReference type="Ensembl" id="ENSSRHT00000022516.1">
    <property type="protein sequence ID" value="ENSSRHP00000021837.1"/>
    <property type="gene ID" value="ENSSRHG00000011614.1"/>
</dbReference>
<keyword evidence="4" id="KW-0479">Metal-binding</keyword>
<dbReference type="SUPFAM" id="SSF52540">
    <property type="entry name" value="P-loop containing nucleoside triphosphate hydrolases"/>
    <property type="match status" value="1"/>
</dbReference>
<evidence type="ECO:0000256" key="3">
    <source>
        <dbReference type="PIRSR" id="PIRSR606689-1"/>
    </source>
</evidence>
<sequence>VKQRGEMRILMLGLDAAGKTTILYKLKLGQSVTTIPTVGFNVETVTVFVSEDLVCLSKNGSLFVHLCAITYNECTEKIASSRALK</sequence>
<evidence type="ECO:0000256" key="2">
    <source>
        <dbReference type="ARBA" id="ARBA00023134"/>
    </source>
</evidence>
<reference evidence="5" key="2">
    <citation type="submission" date="2025-09" db="UniProtKB">
        <authorList>
            <consortium name="Ensembl"/>
        </authorList>
    </citation>
    <scope>IDENTIFICATION</scope>
</reference>
<dbReference type="Pfam" id="PF00025">
    <property type="entry name" value="Arf"/>
    <property type="match status" value="1"/>
</dbReference>
<dbReference type="Proteomes" id="UP000472270">
    <property type="component" value="Unassembled WGS sequence"/>
</dbReference>
<evidence type="ECO:0000256" key="1">
    <source>
        <dbReference type="ARBA" id="ARBA00022741"/>
    </source>
</evidence>
<reference evidence="5" key="1">
    <citation type="submission" date="2025-08" db="UniProtKB">
        <authorList>
            <consortium name="Ensembl"/>
        </authorList>
    </citation>
    <scope>IDENTIFICATION</scope>
</reference>
<organism evidence="5 6">
    <name type="scientific">Sinocyclocheilus rhinocerous</name>
    <dbReference type="NCBI Taxonomy" id="307959"/>
    <lineage>
        <taxon>Eukaryota</taxon>
        <taxon>Metazoa</taxon>
        <taxon>Chordata</taxon>
        <taxon>Craniata</taxon>
        <taxon>Vertebrata</taxon>
        <taxon>Euteleostomi</taxon>
        <taxon>Actinopterygii</taxon>
        <taxon>Neopterygii</taxon>
        <taxon>Teleostei</taxon>
        <taxon>Ostariophysi</taxon>
        <taxon>Cypriniformes</taxon>
        <taxon>Cyprinidae</taxon>
        <taxon>Cyprininae</taxon>
        <taxon>Sinocyclocheilus</taxon>
    </lineage>
</organism>
<feature type="binding site" evidence="3">
    <location>
        <begin position="13"/>
        <end position="20"/>
    </location>
    <ligand>
        <name>GTP</name>
        <dbReference type="ChEBI" id="CHEBI:37565"/>
    </ligand>
</feature>
<dbReference type="PANTHER" id="PTHR11711">
    <property type="entry name" value="ADP RIBOSYLATION FACTOR-RELATED"/>
    <property type="match status" value="1"/>
</dbReference>
<dbReference type="InterPro" id="IPR024156">
    <property type="entry name" value="Small_GTPase_ARF"/>
</dbReference>
<dbReference type="GO" id="GO:0003924">
    <property type="term" value="F:GTPase activity"/>
    <property type="evidence" value="ECO:0007669"/>
    <property type="project" value="InterPro"/>
</dbReference>
<feature type="binding site" evidence="4">
    <location>
        <position position="37"/>
    </location>
    <ligand>
        <name>Mg(2+)</name>
        <dbReference type="ChEBI" id="CHEBI:18420"/>
    </ligand>
</feature>
<proteinExistence type="predicted"/>
<evidence type="ECO:0000313" key="6">
    <source>
        <dbReference type="Proteomes" id="UP000472270"/>
    </source>
</evidence>
<feature type="binding site" evidence="4">
    <location>
        <position position="20"/>
    </location>
    <ligand>
        <name>Mg(2+)</name>
        <dbReference type="ChEBI" id="CHEBI:18420"/>
    </ligand>
</feature>
<keyword evidence="6" id="KW-1185">Reference proteome</keyword>
<keyword evidence="2 3" id="KW-0342">GTP-binding</keyword>
<protein>
    <submittedName>
        <fullName evidence="5">Uncharacterized protein</fullName>
    </submittedName>
</protein>